<accession>A0ABV6Z2F7</accession>
<comment type="caution">
    <text evidence="11">The sequence shown here is derived from an EMBL/GenBank/DDBJ whole genome shotgun (WGS) entry which is preliminary data.</text>
</comment>
<evidence type="ECO:0000256" key="3">
    <source>
        <dbReference type="ARBA" id="ARBA00022553"/>
    </source>
</evidence>
<keyword evidence="12" id="KW-1185">Reference proteome</keyword>
<evidence type="ECO:0000256" key="8">
    <source>
        <dbReference type="ARBA" id="ARBA00023012"/>
    </source>
</evidence>
<keyword evidence="5" id="KW-0547">Nucleotide-binding</keyword>
<evidence type="ECO:0000256" key="6">
    <source>
        <dbReference type="ARBA" id="ARBA00022777"/>
    </source>
</evidence>
<reference evidence="11 12" key="1">
    <citation type="submission" date="2024-09" db="EMBL/GenBank/DDBJ databases">
        <title>Laminarin stimulates single cell rates of sulfate reduction while oxygen inhibits transcriptomic activity in coastal marine sediment.</title>
        <authorList>
            <person name="Lindsay M."/>
            <person name="Orcutt B."/>
            <person name="Emerson D."/>
            <person name="Stepanauskas R."/>
            <person name="D'Angelo T."/>
        </authorList>
    </citation>
    <scope>NUCLEOTIDE SEQUENCE [LARGE SCALE GENOMIC DNA]</scope>
    <source>
        <strain evidence="11">SAG AM-311-K15</strain>
    </source>
</reference>
<dbReference type="PROSITE" id="PS50109">
    <property type="entry name" value="HIS_KIN"/>
    <property type="match status" value="1"/>
</dbReference>
<organism evidence="11 12">
    <name type="scientific">candidate division CSSED10-310 bacterium</name>
    <dbReference type="NCBI Taxonomy" id="2855610"/>
    <lineage>
        <taxon>Bacteria</taxon>
        <taxon>Bacteria division CSSED10-310</taxon>
    </lineage>
</organism>
<dbReference type="PANTHER" id="PTHR43065:SF10">
    <property type="entry name" value="PEROXIDE STRESS-ACTIVATED HISTIDINE KINASE MAK3"/>
    <property type="match status" value="1"/>
</dbReference>
<dbReference type="Pfam" id="PF16697">
    <property type="entry name" value="Yop-YscD_cpl"/>
    <property type="match status" value="1"/>
</dbReference>
<dbReference type="InterPro" id="IPR036890">
    <property type="entry name" value="HATPase_C_sf"/>
</dbReference>
<dbReference type="EMBL" id="JBHPBY010000340">
    <property type="protein sequence ID" value="MFC1852626.1"/>
    <property type="molecule type" value="Genomic_DNA"/>
</dbReference>
<comment type="catalytic activity">
    <reaction evidence="1">
        <text>ATP + protein L-histidine = ADP + protein N-phospho-L-histidine.</text>
        <dbReference type="EC" id="2.7.13.3"/>
    </reaction>
</comment>
<evidence type="ECO:0000256" key="4">
    <source>
        <dbReference type="ARBA" id="ARBA00022679"/>
    </source>
</evidence>
<keyword evidence="3" id="KW-0597">Phosphoprotein</keyword>
<evidence type="ECO:0000256" key="2">
    <source>
        <dbReference type="ARBA" id="ARBA00012438"/>
    </source>
</evidence>
<dbReference type="SUPFAM" id="SSF55874">
    <property type="entry name" value="ATPase domain of HSP90 chaperone/DNA topoisomerase II/histidine kinase"/>
    <property type="match status" value="1"/>
</dbReference>
<dbReference type="Gene3D" id="3.30.565.10">
    <property type="entry name" value="Histidine kinase-like ATPase, C-terminal domain"/>
    <property type="match status" value="1"/>
</dbReference>
<dbReference type="GO" id="GO:0005524">
    <property type="term" value="F:ATP binding"/>
    <property type="evidence" value="ECO:0007669"/>
    <property type="project" value="UniProtKB-KW"/>
</dbReference>
<evidence type="ECO:0000256" key="7">
    <source>
        <dbReference type="ARBA" id="ARBA00022840"/>
    </source>
</evidence>
<evidence type="ECO:0000313" key="11">
    <source>
        <dbReference type="EMBL" id="MFC1852626.1"/>
    </source>
</evidence>
<dbReference type="EC" id="2.7.13.3" evidence="2"/>
<dbReference type="CDD" id="cd00075">
    <property type="entry name" value="HATPase"/>
    <property type="match status" value="1"/>
</dbReference>
<dbReference type="SUPFAM" id="SSF55781">
    <property type="entry name" value="GAF domain-like"/>
    <property type="match status" value="1"/>
</dbReference>
<dbReference type="InterPro" id="IPR008984">
    <property type="entry name" value="SMAD_FHA_dom_sf"/>
</dbReference>
<evidence type="ECO:0000256" key="5">
    <source>
        <dbReference type="ARBA" id="ARBA00022741"/>
    </source>
</evidence>
<protein>
    <recommendedName>
        <fullName evidence="2">histidine kinase</fullName>
        <ecNumber evidence="2">2.7.13.3</ecNumber>
    </recommendedName>
</protein>
<dbReference type="Gene3D" id="3.30.450.40">
    <property type="match status" value="1"/>
</dbReference>
<dbReference type="Proteomes" id="UP001594351">
    <property type="component" value="Unassembled WGS sequence"/>
</dbReference>
<keyword evidence="4" id="KW-0808">Transferase</keyword>
<keyword evidence="7 11" id="KW-0067">ATP-binding</keyword>
<dbReference type="InterPro" id="IPR003594">
    <property type="entry name" value="HATPase_dom"/>
</dbReference>
<name>A0ABV6Z2F7_UNCC1</name>
<feature type="domain" description="FHA" evidence="9">
    <location>
        <begin position="29"/>
        <end position="81"/>
    </location>
</feature>
<dbReference type="SMART" id="SM00065">
    <property type="entry name" value="GAF"/>
    <property type="match status" value="1"/>
</dbReference>
<dbReference type="InterPro" id="IPR029016">
    <property type="entry name" value="GAF-like_dom_sf"/>
</dbReference>
<evidence type="ECO:0000259" key="10">
    <source>
        <dbReference type="PROSITE" id="PS50109"/>
    </source>
</evidence>
<dbReference type="InterPro" id="IPR003018">
    <property type="entry name" value="GAF"/>
</dbReference>
<evidence type="ECO:0000313" key="12">
    <source>
        <dbReference type="Proteomes" id="UP001594351"/>
    </source>
</evidence>
<dbReference type="InterPro" id="IPR032030">
    <property type="entry name" value="YscD_cytoplasmic_dom"/>
</dbReference>
<gene>
    <name evidence="11" type="ORF">ACFL27_20705</name>
</gene>
<dbReference type="PANTHER" id="PTHR43065">
    <property type="entry name" value="SENSOR HISTIDINE KINASE"/>
    <property type="match status" value="1"/>
</dbReference>
<sequence>MEECSEQYCLEVVQGPDKGLIFPLGKNVVTTGRSWQSDISLSDNAVSRQHFQISQSKTQADRFHLKDLDSRNGVFLNRKRVSFCIAQPADRIRIGGTTFTIRALTEQDLEQQASFKPPPDQKKLEPEENLIATIDVQNVKIVPLDLKKMNEIAAEKRLRTLYRMSDIMTLPTHLEEKFQSLLDIIFEVIPAENGCILLKDSGTGKLEPIAVKKSMPDDQNMQIKLSWTIIEKSIFERIGILTYNATEDPRFDLTDSIIDGKMQAVLSVPLFIHDSLLGVIFLNTSLDTGQFSEDDLAFLTGIANDAALVIEHNQLIKTRINRAKNAEVGELVTSLSHYLSSILADFVAKQAVIDEAVADEDFRQIEQTWPLIKKDADRIGDLVNDMLYFTKQKKSEKKIVSFHNIIKNVVSLIKPITDEKEISLNLALAENIPLCNIDPHSFQRVILMLVQNALDAVMIAGTGSITLKTDFSKGDDFVEFSVMDDGVGIPAVDVENIFHYLYSTKGHEGTGFGLYITRQIVEDHGGRISVWSEVGKGSHFTIRIPVHHH</sequence>
<proteinExistence type="predicted"/>
<dbReference type="SMART" id="SM00240">
    <property type="entry name" value="FHA"/>
    <property type="match status" value="1"/>
</dbReference>
<dbReference type="Pfam" id="PF13185">
    <property type="entry name" value="GAF_2"/>
    <property type="match status" value="1"/>
</dbReference>
<dbReference type="PRINTS" id="PR00344">
    <property type="entry name" value="BCTRLSENSOR"/>
</dbReference>
<dbReference type="InterPro" id="IPR000253">
    <property type="entry name" value="FHA_dom"/>
</dbReference>
<keyword evidence="6" id="KW-0418">Kinase</keyword>
<feature type="domain" description="Histidine kinase" evidence="10">
    <location>
        <begin position="334"/>
        <end position="548"/>
    </location>
</feature>
<evidence type="ECO:0000259" key="9">
    <source>
        <dbReference type="PROSITE" id="PS50006"/>
    </source>
</evidence>
<dbReference type="SMART" id="SM00387">
    <property type="entry name" value="HATPase_c"/>
    <property type="match status" value="1"/>
</dbReference>
<dbReference type="SUPFAM" id="SSF49879">
    <property type="entry name" value="SMAD/FHA domain"/>
    <property type="match status" value="1"/>
</dbReference>
<dbReference type="Gene3D" id="2.60.200.20">
    <property type="match status" value="1"/>
</dbReference>
<dbReference type="InterPro" id="IPR005467">
    <property type="entry name" value="His_kinase_dom"/>
</dbReference>
<dbReference type="CDD" id="cd00060">
    <property type="entry name" value="FHA"/>
    <property type="match status" value="1"/>
</dbReference>
<dbReference type="PROSITE" id="PS50006">
    <property type="entry name" value="FHA_DOMAIN"/>
    <property type="match status" value="1"/>
</dbReference>
<keyword evidence="8" id="KW-0902">Two-component regulatory system</keyword>
<dbReference type="Pfam" id="PF02518">
    <property type="entry name" value="HATPase_c"/>
    <property type="match status" value="1"/>
</dbReference>
<evidence type="ECO:0000256" key="1">
    <source>
        <dbReference type="ARBA" id="ARBA00000085"/>
    </source>
</evidence>
<dbReference type="InterPro" id="IPR004358">
    <property type="entry name" value="Sig_transdc_His_kin-like_C"/>
</dbReference>